<dbReference type="InterPro" id="IPR013626">
    <property type="entry name" value="PaO"/>
</dbReference>
<evidence type="ECO:0000313" key="3">
    <source>
        <dbReference type="EMBL" id="MCV3217016.1"/>
    </source>
</evidence>
<organism evidence="3 4">
    <name type="scientific">Plectonema radiosum NIES-515</name>
    <dbReference type="NCBI Taxonomy" id="2986073"/>
    <lineage>
        <taxon>Bacteria</taxon>
        <taxon>Bacillati</taxon>
        <taxon>Cyanobacteriota</taxon>
        <taxon>Cyanophyceae</taxon>
        <taxon>Oscillatoriophycideae</taxon>
        <taxon>Oscillatoriales</taxon>
        <taxon>Microcoleaceae</taxon>
        <taxon>Plectonema</taxon>
    </lineage>
</organism>
<accession>A0ABT3B6M6</accession>
<dbReference type="RefSeq" id="WP_263748710.1">
    <property type="nucleotide sequence ID" value="NZ_JAOWRF010000373.1"/>
</dbReference>
<dbReference type="Proteomes" id="UP001526143">
    <property type="component" value="Unassembled WGS sequence"/>
</dbReference>
<evidence type="ECO:0000259" key="2">
    <source>
        <dbReference type="Pfam" id="PF08417"/>
    </source>
</evidence>
<sequence length="279" mass="31449">MSVGDVTENVIDPAHVQISHDGTLGKRENAQPSEMEVIENSSQGIRGRLRGINKPNQPWTQLEFIASNFVNYKYSIPQRGVIGGVAFYSIPLGKGRCRIFVRNYSSFKTWKLKLTPRWLDHMFRNKILEEDMSLVIGQKAQIERLGQSLKEVFLPLKTCDTFVLEYYKWLDKFGSSLPYYQGYSTCKNIDSSDENSSTPMLLDRFSQHTRLCSSCSRANLVTNQVKQSFVVVAIALAALAILTETWIQVVAVSASLGAVGLAVAAEKLKTHFERPYTRQ</sequence>
<dbReference type="PANTHER" id="PTHR21266:SF29">
    <property type="entry name" value="PROTEIN TIC 55, CHLOROPLASTIC"/>
    <property type="match status" value="1"/>
</dbReference>
<dbReference type="Pfam" id="PF08417">
    <property type="entry name" value="PaO"/>
    <property type="match status" value="1"/>
</dbReference>
<dbReference type="InterPro" id="IPR050584">
    <property type="entry name" value="Cholesterol_7-desaturase"/>
</dbReference>
<reference evidence="3 4" key="1">
    <citation type="submission" date="2022-10" db="EMBL/GenBank/DDBJ databases">
        <title>Identification of biosynthetic pathway for the production of the potent trypsin inhibitor radiosumin.</title>
        <authorList>
            <person name="Fewer D.P."/>
            <person name="Delbaje E."/>
            <person name="Ouyang X."/>
            <person name="Agostino P.D."/>
            <person name="Wahlsten M."/>
            <person name="Jokela J."/>
            <person name="Permi P."/>
            <person name="Haapaniemi E."/>
            <person name="Koistinen H."/>
        </authorList>
    </citation>
    <scope>NUCLEOTIDE SEQUENCE [LARGE SCALE GENOMIC DNA]</scope>
    <source>
        <strain evidence="3 4">NIES-515</strain>
    </source>
</reference>
<dbReference type="Gene3D" id="3.90.380.10">
    <property type="entry name" value="Naphthalene 1,2-dioxygenase Alpha Subunit, Chain A, domain 1"/>
    <property type="match status" value="1"/>
</dbReference>
<name>A0ABT3B6M6_9CYAN</name>
<comment type="caution">
    <text evidence="3">The sequence shown here is derived from an EMBL/GenBank/DDBJ whole genome shotgun (WGS) entry which is preliminary data.</text>
</comment>
<keyword evidence="1" id="KW-0809">Transit peptide</keyword>
<protein>
    <recommendedName>
        <fullName evidence="2">Pheophorbide a oxygenase domain-containing protein</fullName>
    </recommendedName>
</protein>
<keyword evidence="4" id="KW-1185">Reference proteome</keyword>
<proteinExistence type="predicted"/>
<gene>
    <name evidence="3" type="ORF">OGM63_26505</name>
</gene>
<evidence type="ECO:0000313" key="4">
    <source>
        <dbReference type="Proteomes" id="UP001526143"/>
    </source>
</evidence>
<dbReference type="SUPFAM" id="SSF55961">
    <property type="entry name" value="Bet v1-like"/>
    <property type="match status" value="1"/>
</dbReference>
<dbReference type="EMBL" id="JAOWRF010000373">
    <property type="protein sequence ID" value="MCV3217016.1"/>
    <property type="molecule type" value="Genomic_DNA"/>
</dbReference>
<evidence type="ECO:0000256" key="1">
    <source>
        <dbReference type="ARBA" id="ARBA00022946"/>
    </source>
</evidence>
<feature type="domain" description="Pheophorbide a oxygenase" evidence="2">
    <location>
        <begin position="83"/>
        <end position="147"/>
    </location>
</feature>
<dbReference type="PANTHER" id="PTHR21266">
    <property type="entry name" value="IRON-SULFUR DOMAIN CONTAINING PROTEIN"/>
    <property type="match status" value="1"/>
</dbReference>